<dbReference type="InterPro" id="IPR044066">
    <property type="entry name" value="TRIAD_supradom"/>
</dbReference>
<evidence type="ECO:0000313" key="13">
    <source>
        <dbReference type="EMBL" id="GHJ85344.1"/>
    </source>
</evidence>
<dbReference type="PROSITE" id="PS00518">
    <property type="entry name" value="ZF_RING_1"/>
    <property type="match status" value="1"/>
</dbReference>
<dbReference type="InterPro" id="IPR002867">
    <property type="entry name" value="IBR_dom"/>
</dbReference>
<evidence type="ECO:0000256" key="5">
    <source>
        <dbReference type="ARBA" id="ARBA00022737"/>
    </source>
</evidence>
<evidence type="ECO:0000256" key="3">
    <source>
        <dbReference type="ARBA" id="ARBA00022679"/>
    </source>
</evidence>
<feature type="region of interest" description="Disordered" evidence="10">
    <location>
        <begin position="269"/>
        <end position="289"/>
    </location>
</feature>
<keyword evidence="7" id="KW-0833">Ubl conjugation pathway</keyword>
<dbReference type="EC" id="2.3.2.31" evidence="2"/>
<dbReference type="OrthoDB" id="9977870at2759"/>
<feature type="domain" description="RING-type" evidence="11">
    <location>
        <begin position="322"/>
        <end position="388"/>
    </location>
</feature>
<dbReference type="Pfam" id="PF01485">
    <property type="entry name" value="IBR"/>
    <property type="match status" value="1"/>
</dbReference>
<dbReference type="Gene3D" id="1.20.120.1750">
    <property type="match status" value="1"/>
</dbReference>
<evidence type="ECO:0000256" key="1">
    <source>
        <dbReference type="ARBA" id="ARBA00001798"/>
    </source>
</evidence>
<dbReference type="InterPro" id="IPR001841">
    <property type="entry name" value="Znf_RING"/>
</dbReference>
<dbReference type="GO" id="GO:0061630">
    <property type="term" value="F:ubiquitin protein ligase activity"/>
    <property type="evidence" value="ECO:0007669"/>
    <property type="project" value="UniProtKB-EC"/>
</dbReference>
<keyword evidence="6 9" id="KW-0863">Zinc-finger</keyword>
<proteinExistence type="predicted"/>
<evidence type="ECO:0000313" key="14">
    <source>
        <dbReference type="Proteomes" id="UP000620104"/>
    </source>
</evidence>
<organism evidence="13 14">
    <name type="scientific">Naganishia liquefaciens</name>
    <dbReference type="NCBI Taxonomy" id="104408"/>
    <lineage>
        <taxon>Eukaryota</taxon>
        <taxon>Fungi</taxon>
        <taxon>Dikarya</taxon>
        <taxon>Basidiomycota</taxon>
        <taxon>Agaricomycotina</taxon>
        <taxon>Tremellomycetes</taxon>
        <taxon>Filobasidiales</taxon>
        <taxon>Filobasidiaceae</taxon>
        <taxon>Naganishia</taxon>
    </lineage>
</organism>
<evidence type="ECO:0000256" key="4">
    <source>
        <dbReference type="ARBA" id="ARBA00022723"/>
    </source>
</evidence>
<evidence type="ECO:0000259" key="11">
    <source>
        <dbReference type="PROSITE" id="PS50089"/>
    </source>
</evidence>
<dbReference type="CDD" id="cd22584">
    <property type="entry name" value="Rcat_RBR_unk"/>
    <property type="match status" value="1"/>
</dbReference>
<dbReference type="GO" id="GO:0008270">
    <property type="term" value="F:zinc ion binding"/>
    <property type="evidence" value="ECO:0007669"/>
    <property type="project" value="UniProtKB-KW"/>
</dbReference>
<reference evidence="13" key="1">
    <citation type="submission" date="2020-07" db="EMBL/GenBank/DDBJ databases">
        <title>Draft Genome Sequence of a Deep-Sea Yeast, Naganishia (Cryptococcus) liquefaciens strain N6.</title>
        <authorList>
            <person name="Han Y.W."/>
            <person name="Kajitani R."/>
            <person name="Morimoto H."/>
            <person name="Parhat M."/>
            <person name="Tsubouchi H."/>
            <person name="Bakenova O."/>
            <person name="Ogata M."/>
            <person name="Argunhan B."/>
            <person name="Aoki R."/>
            <person name="Kajiwara S."/>
            <person name="Itoh T."/>
            <person name="Iwasaki H."/>
        </authorList>
    </citation>
    <scope>NUCLEOTIDE SEQUENCE</scope>
    <source>
        <strain evidence="13">N6</strain>
    </source>
</reference>
<feature type="compositionally biased region" description="Basic and acidic residues" evidence="10">
    <location>
        <begin position="271"/>
        <end position="282"/>
    </location>
</feature>
<keyword evidence="14" id="KW-1185">Reference proteome</keyword>
<dbReference type="InterPro" id="IPR017907">
    <property type="entry name" value="Znf_RING_CS"/>
</dbReference>
<evidence type="ECO:0000256" key="6">
    <source>
        <dbReference type="ARBA" id="ARBA00022771"/>
    </source>
</evidence>
<dbReference type="Pfam" id="PF00097">
    <property type="entry name" value="zf-C3HC4"/>
    <property type="match status" value="1"/>
</dbReference>
<dbReference type="InterPro" id="IPR013083">
    <property type="entry name" value="Znf_RING/FYVE/PHD"/>
</dbReference>
<protein>
    <recommendedName>
        <fullName evidence="2">RBR-type E3 ubiquitin transferase</fullName>
        <ecNumber evidence="2">2.3.2.31</ecNumber>
    </recommendedName>
</protein>
<comment type="catalytic activity">
    <reaction evidence="1">
        <text>[E2 ubiquitin-conjugating enzyme]-S-ubiquitinyl-L-cysteine + [acceptor protein]-L-lysine = [E2 ubiquitin-conjugating enzyme]-L-cysteine + [acceptor protein]-N(6)-ubiquitinyl-L-lysine.</text>
        <dbReference type="EC" id="2.3.2.31"/>
    </reaction>
</comment>
<evidence type="ECO:0000256" key="7">
    <source>
        <dbReference type="ARBA" id="ARBA00022786"/>
    </source>
</evidence>
<gene>
    <name evidence="13" type="ORF">NliqN6_1746</name>
</gene>
<dbReference type="PROSITE" id="PS51873">
    <property type="entry name" value="TRIAD"/>
    <property type="match status" value="1"/>
</dbReference>
<keyword evidence="5" id="KW-0677">Repeat</keyword>
<name>A0A8H3YDI1_9TREE</name>
<dbReference type="GO" id="GO:0016567">
    <property type="term" value="P:protein ubiquitination"/>
    <property type="evidence" value="ECO:0007669"/>
    <property type="project" value="InterPro"/>
</dbReference>
<dbReference type="SUPFAM" id="SSF57850">
    <property type="entry name" value="RING/U-box"/>
    <property type="match status" value="3"/>
</dbReference>
<keyword evidence="3" id="KW-0808">Transferase</keyword>
<accession>A0A8H3YDI1</accession>
<comment type="caution">
    <text evidence="13">The sequence shown here is derived from an EMBL/GenBank/DDBJ whole genome shotgun (WGS) entry which is preliminary data.</text>
</comment>
<dbReference type="SMART" id="SM00184">
    <property type="entry name" value="RING"/>
    <property type="match status" value="1"/>
</dbReference>
<evidence type="ECO:0000256" key="8">
    <source>
        <dbReference type="ARBA" id="ARBA00022833"/>
    </source>
</evidence>
<dbReference type="EMBL" id="BLZA01000011">
    <property type="protein sequence ID" value="GHJ85344.1"/>
    <property type="molecule type" value="Genomic_DNA"/>
</dbReference>
<dbReference type="InterPro" id="IPR031127">
    <property type="entry name" value="E3_UB_ligase_RBR"/>
</dbReference>
<dbReference type="PANTHER" id="PTHR11685">
    <property type="entry name" value="RBR FAMILY RING FINGER AND IBR DOMAIN-CONTAINING"/>
    <property type="match status" value="1"/>
</dbReference>
<sequence length="595" mass="66551">MDANSFFDETDVATLLLISTCIQDEMAELESARLAYSLSAETIDAGVESVFVMDITFIICQSLELSNSLEALDRRIAQLEQARSQPEPYRVSNEDQALIKTLVTENADREIDHAYARELQKMYNKGTVVNLTLSVEQLLDGNTISRLKYKHDRDLQKMPVSFAFDPSNIAERPGKLGGRRMVAILAEIMRGKSTLGKLAGPSTTDHISNVPAIRPKLDDAYSHPVSHVRGQSVYLLGLPSRHGQVFDLNQAMTQEKIPELSKGNQVIKASKGKEKGKGKATDEDMDVEREQEDTPATEDLLALQLFQFANASQNHAKPNANCGICFDEFRITQDPYLASISATSSANHNKGLRLPCGHQYCLGCASQYLKTELEKGPGFEWQVSCPECAPKDPARTRFNEEISIRVLGKENMEAWYYRDLQESVEGMRCPNPKCSEFIEAPEGPDFQGASTCPVCLEGLCLSCNTLYHEGYTCEEYQKLPDDERSREDKLMMDLLEQKGWVRCPQCGVPSERIAGCPHMTCGLCKAHYCYGCGGHYDLGAYVCKNNCNGWTDQARRAGRVVGWRSRSERLHAKEQTMNESKSDWKKRLSKVFGGR</sequence>
<evidence type="ECO:0000256" key="10">
    <source>
        <dbReference type="SAM" id="MobiDB-lite"/>
    </source>
</evidence>
<dbReference type="InterPro" id="IPR018957">
    <property type="entry name" value="Znf_C3HC4_RING-type"/>
</dbReference>
<dbReference type="PROSITE" id="PS50089">
    <property type="entry name" value="ZF_RING_2"/>
    <property type="match status" value="1"/>
</dbReference>
<evidence type="ECO:0000256" key="2">
    <source>
        <dbReference type="ARBA" id="ARBA00012251"/>
    </source>
</evidence>
<feature type="domain" description="RING-type" evidence="12">
    <location>
        <begin position="318"/>
        <end position="551"/>
    </location>
</feature>
<dbReference type="Gene3D" id="3.30.40.10">
    <property type="entry name" value="Zinc/RING finger domain, C3HC4 (zinc finger)"/>
    <property type="match status" value="1"/>
</dbReference>
<dbReference type="AlphaFoldDB" id="A0A8H3YDI1"/>
<keyword evidence="4" id="KW-0479">Metal-binding</keyword>
<dbReference type="Proteomes" id="UP000620104">
    <property type="component" value="Unassembled WGS sequence"/>
</dbReference>
<evidence type="ECO:0000256" key="9">
    <source>
        <dbReference type="PROSITE-ProRule" id="PRU00175"/>
    </source>
</evidence>
<evidence type="ECO:0000259" key="12">
    <source>
        <dbReference type="PROSITE" id="PS51873"/>
    </source>
</evidence>
<keyword evidence="8" id="KW-0862">Zinc</keyword>